<keyword evidence="2" id="KW-1185">Reference proteome</keyword>
<reference evidence="1 2" key="1">
    <citation type="submission" date="2020-04" db="EMBL/GenBank/DDBJ databases">
        <title>Perkinsus chesapeaki whole genome sequence.</title>
        <authorList>
            <person name="Bogema D.R."/>
        </authorList>
    </citation>
    <scope>NUCLEOTIDE SEQUENCE [LARGE SCALE GENOMIC DNA]</scope>
    <source>
        <strain evidence="1">ATCC PRA-425</strain>
    </source>
</reference>
<dbReference type="OrthoDB" id="10405060at2759"/>
<accession>A0A7J6KJU1</accession>
<evidence type="ECO:0000313" key="2">
    <source>
        <dbReference type="Proteomes" id="UP000591131"/>
    </source>
</evidence>
<proteinExistence type="predicted"/>
<sequence>NNAIIESHPTNRRIVLADGRETCAVKELSFYIALPRGRHVCLTALEVPSLTSEMIIGLTGLRLMDMAIIVSSGSTILRCDASKPILSGMTESDEQPKEEDDGEDEDLGPIFLCNIREVNDNHDDLINKSFAGYTVDSCAPSPSSSSAPVISRYTFNLPWLCSKRPETFRLSDLPSVRKRDDRLVSSLKRQKCYDCYKSLIVDYLKK</sequence>
<feature type="non-terminal residue" evidence="1">
    <location>
        <position position="206"/>
    </location>
</feature>
<evidence type="ECO:0000313" key="1">
    <source>
        <dbReference type="EMBL" id="KAF4647327.1"/>
    </source>
</evidence>
<dbReference type="AlphaFoldDB" id="A0A7J6KJU1"/>
<dbReference type="Proteomes" id="UP000591131">
    <property type="component" value="Unassembled WGS sequence"/>
</dbReference>
<organism evidence="1 2">
    <name type="scientific">Perkinsus chesapeaki</name>
    <name type="common">Clam parasite</name>
    <name type="synonym">Perkinsus andrewsi</name>
    <dbReference type="NCBI Taxonomy" id="330153"/>
    <lineage>
        <taxon>Eukaryota</taxon>
        <taxon>Sar</taxon>
        <taxon>Alveolata</taxon>
        <taxon>Perkinsozoa</taxon>
        <taxon>Perkinsea</taxon>
        <taxon>Perkinsida</taxon>
        <taxon>Perkinsidae</taxon>
        <taxon>Perkinsus</taxon>
    </lineage>
</organism>
<name>A0A7J6KJU1_PERCH</name>
<dbReference type="EMBL" id="JAAPAO010002692">
    <property type="protein sequence ID" value="KAF4647327.1"/>
    <property type="molecule type" value="Genomic_DNA"/>
</dbReference>
<feature type="non-terminal residue" evidence="1">
    <location>
        <position position="1"/>
    </location>
</feature>
<protein>
    <submittedName>
        <fullName evidence="1">Uncharacterized protein</fullName>
    </submittedName>
</protein>
<gene>
    <name evidence="1" type="ORF">FOL47_004740</name>
</gene>
<comment type="caution">
    <text evidence="1">The sequence shown here is derived from an EMBL/GenBank/DDBJ whole genome shotgun (WGS) entry which is preliminary data.</text>
</comment>